<gene>
    <name evidence="2" type="ORF">J2X12_000615</name>
</gene>
<reference evidence="2" key="1">
    <citation type="submission" date="2023-07" db="EMBL/GenBank/DDBJ databases">
        <title>Sorghum-associated microbial communities from plants grown in Nebraska, USA.</title>
        <authorList>
            <person name="Schachtman D."/>
        </authorList>
    </citation>
    <scope>NUCLEOTIDE SEQUENCE</scope>
    <source>
        <strain evidence="2">BE261</strain>
    </source>
</reference>
<name>A0AAW8N8C6_PSEOX</name>
<feature type="region of interest" description="Disordered" evidence="1">
    <location>
        <begin position="26"/>
        <end position="48"/>
    </location>
</feature>
<dbReference type="AlphaFoldDB" id="A0AAW8N8C6"/>
<comment type="caution">
    <text evidence="2">The sequence shown here is derived from an EMBL/GenBank/DDBJ whole genome shotgun (WGS) entry which is preliminary data.</text>
</comment>
<dbReference type="Proteomes" id="UP001262032">
    <property type="component" value="Unassembled WGS sequence"/>
</dbReference>
<sequence>MTALTNPIFNELQYSTIIETMSDIGRKTQSGSGLPPVVPDDSKAAVGDSKAIAKTQLKRRSKFRSSSTTL</sequence>
<evidence type="ECO:0000313" key="3">
    <source>
        <dbReference type="Proteomes" id="UP001262032"/>
    </source>
</evidence>
<dbReference type="EMBL" id="JAVDWN010000001">
    <property type="protein sequence ID" value="MDR7162614.1"/>
    <property type="molecule type" value="Genomic_DNA"/>
</dbReference>
<proteinExistence type="predicted"/>
<evidence type="ECO:0000313" key="2">
    <source>
        <dbReference type="EMBL" id="MDR7162614.1"/>
    </source>
</evidence>
<accession>A0AAW8N8C6</accession>
<protein>
    <submittedName>
        <fullName evidence="2">Uncharacterized protein</fullName>
    </submittedName>
</protein>
<organism evidence="2 3">
    <name type="scientific">Pseudarthrobacter oxydans</name>
    <name type="common">Arthrobacter oxydans</name>
    <dbReference type="NCBI Taxonomy" id="1671"/>
    <lineage>
        <taxon>Bacteria</taxon>
        <taxon>Bacillati</taxon>
        <taxon>Actinomycetota</taxon>
        <taxon>Actinomycetes</taxon>
        <taxon>Micrococcales</taxon>
        <taxon>Micrococcaceae</taxon>
        <taxon>Pseudarthrobacter</taxon>
    </lineage>
</organism>
<evidence type="ECO:0000256" key="1">
    <source>
        <dbReference type="SAM" id="MobiDB-lite"/>
    </source>
</evidence>